<proteinExistence type="predicted"/>
<dbReference type="EMBL" id="NNSR01000045">
    <property type="protein sequence ID" value="PKD30799.1"/>
    <property type="molecule type" value="Genomic_DNA"/>
</dbReference>
<dbReference type="InterPro" id="IPR011642">
    <property type="entry name" value="Gate_dom"/>
</dbReference>
<comment type="caution">
    <text evidence="1">The sequence shown here is derived from an EMBL/GenBank/DDBJ whole genome shotgun (WGS) entry which is preliminary data.</text>
</comment>
<dbReference type="AlphaFoldDB" id="A0A2N0UV03"/>
<accession>A0A2N0UV03</accession>
<evidence type="ECO:0000313" key="1">
    <source>
        <dbReference type="EMBL" id="PKD30799.1"/>
    </source>
</evidence>
<dbReference type="GeneID" id="93769141"/>
<name>A0A2N0UV03_9FIRM</name>
<evidence type="ECO:0000313" key="2">
    <source>
        <dbReference type="Proteomes" id="UP000233425"/>
    </source>
</evidence>
<organism evidence="1 2">
    <name type="scientific">Ruminococcus bromii</name>
    <dbReference type="NCBI Taxonomy" id="40518"/>
    <lineage>
        <taxon>Bacteria</taxon>
        <taxon>Bacillati</taxon>
        <taxon>Bacillota</taxon>
        <taxon>Clostridia</taxon>
        <taxon>Eubacteriales</taxon>
        <taxon>Oscillospiraceae</taxon>
        <taxon>Ruminococcus</taxon>
    </lineage>
</organism>
<dbReference type="Pfam" id="PF07670">
    <property type="entry name" value="Gate"/>
    <property type="match status" value="1"/>
</dbReference>
<sequence length="194" mass="20789">MLNYIWSGLIAVSVLCALFMGNTADISNALIESGASSIQLILTMAGIICLWSGIMKIAVESGLTNIFAKIFAPLLRPLFPRLDKKSDAFQSITMNISANLLGLGNAATPFGLKAMEQLHTLNDRRDIASNEMVVFVVMNTASLQLLPTTLAALRQSYGSSAPFEIIVPVWISSACALTVALLIACTLNIRQGKI</sequence>
<reference evidence="1" key="1">
    <citation type="journal article" date="2018" name="Environ. Microbiol.">
        <title>Sporulation capability and amylosome conservation among diverse human colonic and rumen isolates of the keystone starch-degrader Ruminococcus bromii.</title>
        <authorList>
            <person name="Mukhopadhya I."/>
            <person name="Morais S."/>
            <person name="Laverde-Gomez J."/>
            <person name="Sheridan P.O."/>
            <person name="Walker A.W."/>
            <person name="Kelly W."/>
            <person name="Klieve A.V."/>
            <person name="Ouwerkerk D."/>
            <person name="Duncan S.H."/>
            <person name="Louis P."/>
            <person name="Koropatkin N."/>
            <person name="Cockburn D."/>
            <person name="Kibler R."/>
            <person name="Cooper P.J."/>
            <person name="Sandoval C."/>
            <person name="Crost E."/>
            <person name="Juge N."/>
            <person name="Bayer E.A."/>
            <person name="Flint H.J."/>
        </authorList>
    </citation>
    <scope>NUCLEOTIDE SEQUENCE [LARGE SCALE GENOMIC DNA]</scope>
    <source>
        <strain evidence="1">ATCC 27255</strain>
    </source>
</reference>
<dbReference type="Proteomes" id="UP000233425">
    <property type="component" value="Unassembled WGS sequence"/>
</dbReference>
<dbReference type="RefSeq" id="WP_015522782.1">
    <property type="nucleotide sequence ID" value="NZ_CABMMZ010000045.1"/>
</dbReference>
<gene>
    <name evidence="1" type="primary">spmA</name>
    <name evidence="1" type="ORF">RBATCC27255_00930</name>
</gene>
<keyword evidence="2" id="KW-1185">Reference proteome</keyword>
<protein>
    <submittedName>
        <fullName evidence="1">Spore maturation protein A</fullName>
    </submittedName>
</protein>